<evidence type="ECO:0000256" key="3">
    <source>
        <dbReference type="ARBA" id="ARBA00022989"/>
    </source>
</evidence>
<dbReference type="GO" id="GO:0008237">
    <property type="term" value="F:metallopeptidase activity"/>
    <property type="evidence" value="ECO:0007669"/>
    <property type="project" value="UniProtKB-KW"/>
</dbReference>
<feature type="transmembrane region" description="Helical" evidence="6">
    <location>
        <begin position="40"/>
        <end position="59"/>
    </location>
</feature>
<accession>A0A8J3FI07</accession>
<dbReference type="PANTHER" id="PTHR30168:SF0">
    <property type="entry name" value="INNER MEMBRANE PROTEIN"/>
    <property type="match status" value="1"/>
</dbReference>
<keyword evidence="8" id="KW-1185">Reference proteome</keyword>
<protein>
    <submittedName>
        <fullName evidence="7">Metalloprotease</fullName>
    </submittedName>
</protein>
<keyword evidence="7" id="KW-0645">Protease</keyword>
<sequence length="299" mass="32954">MKWQGRRRSSNVEDRRGQRSSGQGIGGVNPTLLGPLIRLLFSKVGLFIVGVFLVISLILGKNPLTLISQFLSGGSVQTETSAPYKPTAKEQELADFSATILANTEDVWNKLLDNYREPTLVLFTGSVSSACGSASSSTGPFYCPGDEKLYLDLSFFDDMERQLHAPGDFAQAYVIAHEVGHHIQKIMGISDKMQRLRGQLSQTEYNKYSVRLELQADFLAGVWAHYSQEMTQMMETGDLEEALNAANAIGDDRLQKQSSGHVVPDSFTHGTSAQRMRWFKKGFDTGDLSQGDTFSAPSL</sequence>
<dbReference type="RefSeq" id="WP_188652013.1">
    <property type="nucleotide sequence ID" value="NZ_BMNR01000003.1"/>
</dbReference>
<name>A0A8J3FI07_9FLAO</name>
<dbReference type="GO" id="GO:0016020">
    <property type="term" value="C:membrane"/>
    <property type="evidence" value="ECO:0007669"/>
    <property type="project" value="UniProtKB-SubCell"/>
</dbReference>
<dbReference type="InterPro" id="IPR007343">
    <property type="entry name" value="Uncharacterised_pept_Zn_put"/>
</dbReference>
<dbReference type="Pfam" id="PF04228">
    <property type="entry name" value="Zn_peptidase"/>
    <property type="match status" value="1"/>
</dbReference>
<feature type="region of interest" description="Disordered" evidence="5">
    <location>
        <begin position="1"/>
        <end position="26"/>
    </location>
</feature>
<evidence type="ECO:0000256" key="2">
    <source>
        <dbReference type="ARBA" id="ARBA00022692"/>
    </source>
</evidence>
<evidence type="ECO:0000256" key="4">
    <source>
        <dbReference type="ARBA" id="ARBA00023136"/>
    </source>
</evidence>
<comment type="subcellular location">
    <subcellularLocation>
        <location evidence="1">Membrane</location>
        <topology evidence="1">Single-pass membrane protein</topology>
    </subcellularLocation>
</comment>
<reference evidence="7" key="1">
    <citation type="journal article" date="2014" name="Int. J. Syst. Evol. Microbiol.">
        <title>Complete genome sequence of Corynebacterium casei LMG S-19264T (=DSM 44701T), isolated from a smear-ripened cheese.</title>
        <authorList>
            <consortium name="US DOE Joint Genome Institute (JGI-PGF)"/>
            <person name="Walter F."/>
            <person name="Albersmeier A."/>
            <person name="Kalinowski J."/>
            <person name="Ruckert C."/>
        </authorList>
    </citation>
    <scope>NUCLEOTIDE SEQUENCE</scope>
    <source>
        <strain evidence="7">JCM 12862</strain>
    </source>
</reference>
<keyword evidence="7" id="KW-0378">Hydrolase</keyword>
<dbReference type="PANTHER" id="PTHR30168">
    <property type="entry name" value="PUTATIVE MEMBRANE PROTEIN YPFJ"/>
    <property type="match status" value="1"/>
</dbReference>
<gene>
    <name evidence="7" type="ORF">GCM10007962_16980</name>
</gene>
<proteinExistence type="predicted"/>
<dbReference type="EMBL" id="BMNR01000003">
    <property type="protein sequence ID" value="GGK23377.1"/>
    <property type="molecule type" value="Genomic_DNA"/>
</dbReference>
<keyword evidence="7" id="KW-0482">Metalloprotease</keyword>
<dbReference type="Proteomes" id="UP000612329">
    <property type="component" value="Unassembled WGS sequence"/>
</dbReference>
<keyword evidence="2 6" id="KW-0812">Transmembrane</keyword>
<evidence type="ECO:0000313" key="8">
    <source>
        <dbReference type="Proteomes" id="UP000612329"/>
    </source>
</evidence>
<dbReference type="AlphaFoldDB" id="A0A8J3FI07"/>
<comment type="caution">
    <text evidence="7">The sequence shown here is derived from an EMBL/GenBank/DDBJ whole genome shotgun (WGS) entry which is preliminary data.</text>
</comment>
<evidence type="ECO:0000256" key="5">
    <source>
        <dbReference type="SAM" id="MobiDB-lite"/>
    </source>
</evidence>
<organism evidence="7 8">
    <name type="scientific">Yeosuana aromativorans</name>
    <dbReference type="NCBI Taxonomy" id="288019"/>
    <lineage>
        <taxon>Bacteria</taxon>
        <taxon>Pseudomonadati</taxon>
        <taxon>Bacteroidota</taxon>
        <taxon>Flavobacteriia</taxon>
        <taxon>Flavobacteriales</taxon>
        <taxon>Flavobacteriaceae</taxon>
        <taxon>Yeosuana</taxon>
    </lineage>
</organism>
<keyword evidence="3 6" id="KW-1133">Transmembrane helix</keyword>
<reference evidence="7" key="2">
    <citation type="submission" date="2020-09" db="EMBL/GenBank/DDBJ databases">
        <authorList>
            <person name="Sun Q."/>
            <person name="Ohkuma M."/>
        </authorList>
    </citation>
    <scope>NUCLEOTIDE SEQUENCE</scope>
    <source>
        <strain evidence="7">JCM 12862</strain>
    </source>
</reference>
<evidence type="ECO:0000256" key="1">
    <source>
        <dbReference type="ARBA" id="ARBA00004167"/>
    </source>
</evidence>
<evidence type="ECO:0000313" key="7">
    <source>
        <dbReference type="EMBL" id="GGK23377.1"/>
    </source>
</evidence>
<evidence type="ECO:0000256" key="6">
    <source>
        <dbReference type="SAM" id="Phobius"/>
    </source>
</evidence>
<keyword evidence="4 6" id="KW-0472">Membrane</keyword>